<reference evidence="2 3" key="1">
    <citation type="journal article" date="2018" name="Int. J. Syst. Evol. Microbiol.">
        <title>Uliginosibacterium sediminicola sp. nov., isolated from freshwater sediment.</title>
        <authorList>
            <person name="Hwang W.M."/>
            <person name="Kim S.M."/>
            <person name="Kang K."/>
            <person name="Ahn T.Y."/>
        </authorList>
    </citation>
    <scope>NUCLEOTIDE SEQUENCE [LARGE SCALE GENOMIC DNA]</scope>
    <source>
        <strain evidence="2 3">M1-21</strain>
    </source>
</reference>
<protein>
    <recommendedName>
        <fullName evidence="4">Phosphate ABC transporter substrate-binding protein</fullName>
    </recommendedName>
</protein>
<dbReference type="SUPFAM" id="SSF53850">
    <property type="entry name" value="Periplasmic binding protein-like II"/>
    <property type="match status" value="1"/>
</dbReference>
<dbReference type="RefSeq" id="WP_345919442.1">
    <property type="nucleotide sequence ID" value="NZ_JBDIVE010000004.1"/>
</dbReference>
<evidence type="ECO:0000313" key="3">
    <source>
        <dbReference type="Proteomes" id="UP001410394"/>
    </source>
</evidence>
<evidence type="ECO:0000256" key="1">
    <source>
        <dbReference type="SAM" id="SignalP"/>
    </source>
</evidence>
<feature type="signal peptide" evidence="1">
    <location>
        <begin position="1"/>
        <end position="22"/>
    </location>
</feature>
<dbReference type="Proteomes" id="UP001410394">
    <property type="component" value="Unassembled WGS sequence"/>
</dbReference>
<proteinExistence type="predicted"/>
<organism evidence="2 3">
    <name type="scientific">Uliginosibacterium sediminicola</name>
    <dbReference type="NCBI Taxonomy" id="2024550"/>
    <lineage>
        <taxon>Bacteria</taxon>
        <taxon>Pseudomonadati</taxon>
        <taxon>Pseudomonadota</taxon>
        <taxon>Betaproteobacteria</taxon>
        <taxon>Rhodocyclales</taxon>
        <taxon>Zoogloeaceae</taxon>
        <taxon>Uliginosibacterium</taxon>
    </lineage>
</organism>
<gene>
    <name evidence="2" type="ORF">ABDB84_09290</name>
</gene>
<keyword evidence="3" id="KW-1185">Reference proteome</keyword>
<sequence>MYSLLRAALLIALLCLALPARAQLVVIVNAAAGVEQLSKAQVINIFLGRNREYSNGQSAVPLDLPASSPDKALFYRNLVNKDLEQMDAYWARLVFAGNTSPPRLALSALDAVQQVSTNPGAIAYVERKDVNSSRVRIVFSVGGVNN</sequence>
<evidence type="ECO:0000313" key="2">
    <source>
        <dbReference type="EMBL" id="MEN3068670.1"/>
    </source>
</evidence>
<evidence type="ECO:0008006" key="4">
    <source>
        <dbReference type="Google" id="ProtNLM"/>
    </source>
</evidence>
<feature type="chain" id="PRO_5047064298" description="Phosphate ABC transporter substrate-binding protein" evidence="1">
    <location>
        <begin position="23"/>
        <end position="146"/>
    </location>
</feature>
<keyword evidence="1" id="KW-0732">Signal</keyword>
<dbReference type="Gene3D" id="3.40.190.10">
    <property type="entry name" value="Periplasmic binding protein-like II"/>
    <property type="match status" value="1"/>
</dbReference>
<name>A0ABU9YY71_9RHOO</name>
<dbReference type="EMBL" id="JBDIVE010000004">
    <property type="protein sequence ID" value="MEN3068670.1"/>
    <property type="molecule type" value="Genomic_DNA"/>
</dbReference>
<comment type="caution">
    <text evidence="2">The sequence shown here is derived from an EMBL/GenBank/DDBJ whole genome shotgun (WGS) entry which is preliminary data.</text>
</comment>
<accession>A0ABU9YY71</accession>